<organism evidence="2 3">
    <name type="scientific">Amaricoccus solimangrovi</name>
    <dbReference type="NCBI Taxonomy" id="2589815"/>
    <lineage>
        <taxon>Bacteria</taxon>
        <taxon>Pseudomonadati</taxon>
        <taxon>Pseudomonadota</taxon>
        <taxon>Alphaproteobacteria</taxon>
        <taxon>Rhodobacterales</taxon>
        <taxon>Paracoccaceae</taxon>
        <taxon>Amaricoccus</taxon>
    </lineage>
</organism>
<dbReference type="AlphaFoldDB" id="A0A501WQY3"/>
<reference evidence="2 3" key="1">
    <citation type="submission" date="2019-06" db="EMBL/GenBank/DDBJ databases">
        <title>A novel bacterium of genus Amaricoccus, isolated from marine sediment.</title>
        <authorList>
            <person name="Huang H."/>
            <person name="Mo K."/>
            <person name="Hu Y."/>
        </authorList>
    </citation>
    <scope>NUCLEOTIDE SEQUENCE [LARGE SCALE GENOMIC DNA]</scope>
    <source>
        <strain evidence="2 3">HB172011</strain>
    </source>
</reference>
<protein>
    <submittedName>
        <fullName evidence="2">DUF1109 family protein</fullName>
    </submittedName>
</protein>
<proteinExistence type="predicted"/>
<name>A0A501WQY3_9RHOB</name>
<keyword evidence="1" id="KW-0812">Transmembrane</keyword>
<feature type="transmembrane region" description="Helical" evidence="1">
    <location>
        <begin position="58"/>
        <end position="77"/>
    </location>
</feature>
<feature type="transmembrane region" description="Helical" evidence="1">
    <location>
        <begin position="89"/>
        <end position="108"/>
    </location>
</feature>
<feature type="transmembrane region" description="Helical" evidence="1">
    <location>
        <begin position="120"/>
        <end position="144"/>
    </location>
</feature>
<keyword evidence="3" id="KW-1185">Reference proteome</keyword>
<sequence length="209" mass="21249">MKTDDLIDLLVTDTGGATPLAGRIRAAFAIGVAFSVLLLLATIGARPDLVAALATPRVQFKIGFTLLLALSAGAVAARAGVPGARLRAWPLALPALVLALGVGAELVVSPPGTWGTRLVGAHAAFCVFFIPVLSIAPLAALIRALREGAPDNPGRAGAFAGLAAGSLAAAIYAWHCPDDSPLFVASWYVIGMAIVTAAGGIIGRRALRW</sequence>
<dbReference type="InterPro" id="IPR009495">
    <property type="entry name" value="NrsF"/>
</dbReference>
<evidence type="ECO:0000313" key="2">
    <source>
        <dbReference type="EMBL" id="TPE48186.1"/>
    </source>
</evidence>
<evidence type="ECO:0000313" key="3">
    <source>
        <dbReference type="Proteomes" id="UP000319255"/>
    </source>
</evidence>
<keyword evidence="1" id="KW-1133">Transmembrane helix</keyword>
<dbReference type="EMBL" id="VFRP01000024">
    <property type="protein sequence ID" value="TPE48186.1"/>
    <property type="molecule type" value="Genomic_DNA"/>
</dbReference>
<comment type="caution">
    <text evidence="2">The sequence shown here is derived from an EMBL/GenBank/DDBJ whole genome shotgun (WGS) entry which is preliminary data.</text>
</comment>
<gene>
    <name evidence="2" type="ORF">FJM51_18465</name>
</gene>
<dbReference type="Pfam" id="PF06532">
    <property type="entry name" value="NrsF"/>
    <property type="match status" value="1"/>
</dbReference>
<dbReference type="RefSeq" id="WP_140455610.1">
    <property type="nucleotide sequence ID" value="NZ_VFRP01000024.1"/>
</dbReference>
<feature type="transmembrane region" description="Helical" evidence="1">
    <location>
        <begin position="156"/>
        <end position="175"/>
    </location>
</feature>
<feature type="transmembrane region" description="Helical" evidence="1">
    <location>
        <begin position="181"/>
        <end position="203"/>
    </location>
</feature>
<evidence type="ECO:0000256" key="1">
    <source>
        <dbReference type="SAM" id="Phobius"/>
    </source>
</evidence>
<accession>A0A501WQY3</accession>
<dbReference type="OrthoDB" id="7764375at2"/>
<keyword evidence="1" id="KW-0472">Membrane</keyword>
<dbReference type="Proteomes" id="UP000319255">
    <property type="component" value="Unassembled WGS sequence"/>
</dbReference>
<feature type="transmembrane region" description="Helical" evidence="1">
    <location>
        <begin position="26"/>
        <end position="46"/>
    </location>
</feature>